<evidence type="ECO:0000313" key="1">
    <source>
        <dbReference type="EMBL" id="MFB6394812.1"/>
    </source>
</evidence>
<gene>
    <name evidence="1" type="ORF">AAFH96_17105</name>
</gene>
<comment type="caution">
    <text evidence="1">The sequence shown here is derived from an EMBL/GenBank/DDBJ whole genome shotgun (WGS) entry which is preliminary data.</text>
</comment>
<organism evidence="1 2">
    <name type="scientific">Polymorphospora lycopeni</name>
    <dbReference type="NCBI Taxonomy" id="3140240"/>
    <lineage>
        <taxon>Bacteria</taxon>
        <taxon>Bacillati</taxon>
        <taxon>Actinomycetota</taxon>
        <taxon>Actinomycetes</taxon>
        <taxon>Micromonosporales</taxon>
        <taxon>Micromonosporaceae</taxon>
        <taxon>Polymorphospora</taxon>
    </lineage>
</organism>
<evidence type="ECO:0000313" key="2">
    <source>
        <dbReference type="Proteomes" id="UP001582793"/>
    </source>
</evidence>
<dbReference type="EMBL" id="JBCGDC010000044">
    <property type="protein sequence ID" value="MFB6394812.1"/>
    <property type="molecule type" value="Genomic_DNA"/>
</dbReference>
<protein>
    <submittedName>
        <fullName evidence="1">Uncharacterized protein</fullName>
    </submittedName>
</protein>
<proteinExistence type="predicted"/>
<keyword evidence="2" id="KW-1185">Reference proteome</keyword>
<sequence>MAEGGFDADGVRGVDAPADGQGVTQVCEAFVTASMPECVGADAFEGAGFMGWCMDTAGDVECCRELLVGDAERCGGELYLPDVVEGFGLAVRVTDVVEEVEGPLEGGNCRGGIADRLLDEVSSPGFDGELVSWFSGVR</sequence>
<dbReference type="RefSeq" id="WP_375734844.1">
    <property type="nucleotide sequence ID" value="NZ_JBCGDC010000044.1"/>
</dbReference>
<reference evidence="1 2" key="1">
    <citation type="submission" date="2024-04" db="EMBL/GenBank/DDBJ databases">
        <title>Polymorphospora sp. isolated from Baiyangdian Lake in Xiong'an New Area.</title>
        <authorList>
            <person name="Zhang X."/>
            <person name="Liu J."/>
        </authorList>
    </citation>
    <scope>NUCLEOTIDE SEQUENCE [LARGE SCALE GENOMIC DNA]</scope>
    <source>
        <strain evidence="1 2">2-325</strain>
    </source>
</reference>
<name>A0ABV5CS27_9ACTN</name>
<dbReference type="Proteomes" id="UP001582793">
    <property type="component" value="Unassembled WGS sequence"/>
</dbReference>
<accession>A0ABV5CS27</accession>